<dbReference type="InterPro" id="IPR053140">
    <property type="entry name" value="GDSL_Rv0518-like"/>
</dbReference>
<evidence type="ECO:0000313" key="2">
    <source>
        <dbReference type="EMBL" id="HIR70442.1"/>
    </source>
</evidence>
<dbReference type="AlphaFoldDB" id="A0A9D1JAH1"/>
<comment type="caution">
    <text evidence="2">The sequence shown here is derived from an EMBL/GenBank/DDBJ whole genome shotgun (WGS) entry which is preliminary data.</text>
</comment>
<proteinExistence type="predicted"/>
<reference evidence="2" key="1">
    <citation type="submission" date="2020-10" db="EMBL/GenBank/DDBJ databases">
        <authorList>
            <person name="Gilroy R."/>
        </authorList>
    </citation>
    <scope>NUCLEOTIDE SEQUENCE</scope>
    <source>
        <strain evidence="2">ChiSjej5B23-6657</strain>
    </source>
</reference>
<evidence type="ECO:0000313" key="3">
    <source>
        <dbReference type="Proteomes" id="UP000823912"/>
    </source>
</evidence>
<name>A0A9D1JAH1_9FIRM</name>
<organism evidence="2 3">
    <name type="scientific">Candidatus Pullilachnospira gallistercoris</name>
    <dbReference type="NCBI Taxonomy" id="2840911"/>
    <lineage>
        <taxon>Bacteria</taxon>
        <taxon>Bacillati</taxon>
        <taxon>Bacillota</taxon>
        <taxon>Clostridia</taxon>
        <taxon>Lachnospirales</taxon>
        <taxon>Lachnospiraceae</taxon>
        <taxon>Lachnospiraceae incertae sedis</taxon>
        <taxon>Candidatus Pullilachnospira</taxon>
    </lineage>
</organism>
<dbReference type="InterPro" id="IPR013830">
    <property type="entry name" value="SGNH_hydro"/>
</dbReference>
<dbReference type="SUPFAM" id="SSF52266">
    <property type="entry name" value="SGNH hydrolase"/>
    <property type="match status" value="1"/>
</dbReference>
<dbReference type="InterPro" id="IPR036514">
    <property type="entry name" value="SGNH_hydro_sf"/>
</dbReference>
<dbReference type="PANTHER" id="PTHR43784">
    <property type="entry name" value="GDSL-LIKE LIPASE/ACYLHYDROLASE, PUTATIVE (AFU_ORTHOLOGUE AFUA_2G00820)-RELATED"/>
    <property type="match status" value="1"/>
</dbReference>
<dbReference type="Gene3D" id="3.40.50.1110">
    <property type="entry name" value="SGNH hydrolase"/>
    <property type="match status" value="1"/>
</dbReference>
<evidence type="ECO:0000259" key="1">
    <source>
        <dbReference type="Pfam" id="PF13472"/>
    </source>
</evidence>
<sequence length="180" mass="20433">MSDLLLNAGISGNCLVHRRTGFFDPFFGKRGLDRFDRDVLHEEHVSGLILSIGTNDLSFIAEKDENSKISTDVDDLISATAEIIKKAKARGIRVTATNVMPKYSPKEYTEKKDKKRLVYNDWLRNCKDIDYFLDWDLLARDPEQPAFLKEGFHQGDWLHPSVAGGLELAESFDLKKLTGE</sequence>
<reference evidence="2" key="2">
    <citation type="journal article" date="2021" name="PeerJ">
        <title>Extensive microbial diversity within the chicken gut microbiome revealed by metagenomics and culture.</title>
        <authorList>
            <person name="Gilroy R."/>
            <person name="Ravi A."/>
            <person name="Getino M."/>
            <person name="Pursley I."/>
            <person name="Horton D.L."/>
            <person name="Alikhan N.F."/>
            <person name="Baker D."/>
            <person name="Gharbi K."/>
            <person name="Hall N."/>
            <person name="Watson M."/>
            <person name="Adriaenssens E.M."/>
            <person name="Foster-Nyarko E."/>
            <person name="Jarju S."/>
            <person name="Secka A."/>
            <person name="Antonio M."/>
            <person name="Oren A."/>
            <person name="Chaudhuri R.R."/>
            <person name="La Ragione R."/>
            <person name="Hildebrand F."/>
            <person name="Pallen M.J."/>
        </authorList>
    </citation>
    <scope>NUCLEOTIDE SEQUENCE</scope>
    <source>
        <strain evidence="2">ChiSjej5B23-6657</strain>
    </source>
</reference>
<feature type="domain" description="SGNH hydrolase-type esterase" evidence="1">
    <location>
        <begin position="6"/>
        <end position="164"/>
    </location>
</feature>
<gene>
    <name evidence="2" type="ORF">IAA55_04085</name>
</gene>
<accession>A0A9D1JAH1</accession>
<dbReference type="Proteomes" id="UP000823912">
    <property type="component" value="Unassembled WGS sequence"/>
</dbReference>
<dbReference type="PANTHER" id="PTHR43784:SF2">
    <property type="entry name" value="GDSL-LIKE LIPASE_ACYLHYDROLASE, PUTATIVE (AFU_ORTHOLOGUE AFUA_2G00820)-RELATED"/>
    <property type="match status" value="1"/>
</dbReference>
<dbReference type="Pfam" id="PF13472">
    <property type="entry name" value="Lipase_GDSL_2"/>
    <property type="match status" value="1"/>
</dbReference>
<dbReference type="EMBL" id="DVHM01000063">
    <property type="protein sequence ID" value="HIR70442.1"/>
    <property type="molecule type" value="Genomic_DNA"/>
</dbReference>
<protein>
    <recommendedName>
        <fullName evidence="1">SGNH hydrolase-type esterase domain-containing protein</fullName>
    </recommendedName>
</protein>